<dbReference type="RefSeq" id="WP_277816563.1">
    <property type="nucleotide sequence ID" value="NZ_BAABCO010000003.1"/>
</dbReference>
<reference evidence="1 2" key="1">
    <citation type="submission" date="2020-08" db="EMBL/GenBank/DDBJ databases">
        <title>Sequencing the genomes of 1000 actinobacteria strains.</title>
        <authorList>
            <person name="Klenk H.-P."/>
        </authorList>
    </citation>
    <scope>NUCLEOTIDE SEQUENCE [LARGE SCALE GENOMIC DNA]</scope>
    <source>
        <strain evidence="1 2">DSM 19600</strain>
    </source>
</reference>
<organism evidence="1 2">
    <name type="scientific">Microbacterium invictum</name>
    <dbReference type="NCBI Taxonomy" id="515415"/>
    <lineage>
        <taxon>Bacteria</taxon>
        <taxon>Bacillati</taxon>
        <taxon>Actinomycetota</taxon>
        <taxon>Actinomycetes</taxon>
        <taxon>Micrococcales</taxon>
        <taxon>Microbacteriaceae</taxon>
        <taxon>Microbacterium</taxon>
    </lineage>
</organism>
<gene>
    <name evidence="1" type="ORF">BKA10_000527</name>
</gene>
<dbReference type="AlphaFoldDB" id="A0AA40SM30"/>
<name>A0AA40SM30_9MICO</name>
<keyword evidence="2" id="KW-1185">Reference proteome</keyword>
<dbReference type="Proteomes" id="UP000549113">
    <property type="component" value="Unassembled WGS sequence"/>
</dbReference>
<sequence length="42" mass="4099">MTTSNLPAPAPQPLTTAADDKNLLTVVEDGASCCGGTSCCGS</sequence>
<comment type="caution">
    <text evidence="1">The sequence shown here is derived from an EMBL/GenBank/DDBJ whole genome shotgun (WGS) entry which is preliminary data.</text>
</comment>
<evidence type="ECO:0000313" key="2">
    <source>
        <dbReference type="Proteomes" id="UP000549113"/>
    </source>
</evidence>
<dbReference type="EMBL" id="JACIFH010000001">
    <property type="protein sequence ID" value="MBB4138733.1"/>
    <property type="molecule type" value="Genomic_DNA"/>
</dbReference>
<accession>A0AA40SM30</accession>
<proteinExistence type="predicted"/>
<protein>
    <submittedName>
        <fullName evidence="1">Uncharacterized protein</fullName>
    </submittedName>
</protein>
<evidence type="ECO:0000313" key="1">
    <source>
        <dbReference type="EMBL" id="MBB4138733.1"/>
    </source>
</evidence>